<reference evidence="8 9" key="1">
    <citation type="submission" date="2019-03" db="EMBL/GenBank/DDBJ databases">
        <title>Flavobacterium AR-3-4 sp. nov. isolated from arctic soil.</title>
        <authorList>
            <person name="Chaudhary D.K."/>
        </authorList>
    </citation>
    <scope>NUCLEOTIDE SEQUENCE [LARGE SCALE GENOMIC DNA]</scope>
    <source>
        <strain evidence="8 9">AR-3-4</strain>
    </source>
</reference>
<evidence type="ECO:0000313" key="8">
    <source>
        <dbReference type="EMBL" id="TDD95485.1"/>
    </source>
</evidence>
<dbReference type="AlphaFoldDB" id="A0A4R5C8J8"/>
<keyword evidence="2" id="KW-1134">Transmembrane beta strand</keyword>
<name>A0A4R5C8J8_9FLAO</name>
<dbReference type="Gene3D" id="1.20.1600.10">
    <property type="entry name" value="Outer membrane efflux proteins (OEP)"/>
    <property type="match status" value="1"/>
</dbReference>
<gene>
    <name evidence="8" type="ORF">E0F76_13520</name>
</gene>
<keyword evidence="5" id="KW-0998">Cell outer membrane</keyword>
<organism evidence="8 9">
    <name type="scientific">Flavobacterium cellulosilyticum</name>
    <dbReference type="NCBI Taxonomy" id="2541731"/>
    <lineage>
        <taxon>Bacteria</taxon>
        <taxon>Pseudomonadati</taxon>
        <taxon>Bacteroidota</taxon>
        <taxon>Flavobacteriia</taxon>
        <taxon>Flavobacteriales</taxon>
        <taxon>Flavobacteriaceae</taxon>
        <taxon>Flavobacterium</taxon>
    </lineage>
</organism>
<evidence type="ECO:0000256" key="3">
    <source>
        <dbReference type="ARBA" id="ARBA00022692"/>
    </source>
</evidence>
<dbReference type="EMBL" id="SMFK01000010">
    <property type="protein sequence ID" value="TDD95485.1"/>
    <property type="molecule type" value="Genomic_DNA"/>
</dbReference>
<evidence type="ECO:0000256" key="2">
    <source>
        <dbReference type="ARBA" id="ARBA00022452"/>
    </source>
</evidence>
<protein>
    <submittedName>
        <fullName evidence="8">TolC family protein</fullName>
    </submittedName>
</protein>
<dbReference type="OrthoDB" id="940457at2"/>
<evidence type="ECO:0000313" key="9">
    <source>
        <dbReference type="Proteomes" id="UP000295479"/>
    </source>
</evidence>
<keyword evidence="6" id="KW-0175">Coiled coil</keyword>
<comment type="caution">
    <text evidence="8">The sequence shown here is derived from an EMBL/GenBank/DDBJ whole genome shotgun (WGS) entry which is preliminary data.</text>
</comment>
<keyword evidence="9" id="KW-1185">Reference proteome</keyword>
<evidence type="ECO:0000256" key="5">
    <source>
        <dbReference type="ARBA" id="ARBA00023237"/>
    </source>
</evidence>
<evidence type="ECO:0000256" key="6">
    <source>
        <dbReference type="SAM" id="Coils"/>
    </source>
</evidence>
<feature type="signal peptide" evidence="7">
    <location>
        <begin position="1"/>
        <end position="30"/>
    </location>
</feature>
<dbReference type="PANTHER" id="PTHR30026">
    <property type="entry name" value="OUTER MEMBRANE PROTEIN TOLC"/>
    <property type="match status" value="1"/>
</dbReference>
<keyword evidence="7" id="KW-0732">Signal</keyword>
<dbReference type="PANTHER" id="PTHR30026:SF20">
    <property type="entry name" value="OUTER MEMBRANE PROTEIN TOLC"/>
    <property type="match status" value="1"/>
</dbReference>
<keyword evidence="4" id="KW-0472">Membrane</keyword>
<dbReference type="SUPFAM" id="SSF56954">
    <property type="entry name" value="Outer membrane efflux proteins (OEP)"/>
    <property type="match status" value="1"/>
</dbReference>
<sequence>MKITKRNFIKPMQQLLGVMVMVVLSCPTHAQERFPIDLETVMQLSGANSLTVQEYLLKHELAVAEQAKAKEWWLPNLYAGFTTHYLSGAAMNTDGRIFTDVEQNNLWAGLGISAEIDFSKGIYQTLAAKQKVQAADYFSIAEKNKAILQSIEVYFDMQNEQLKYISLQRLVSQADTLSQQLKIQVDAGLRYQSEYLLANSNFNHLKIEMFQAKLGWYKKSALLSNLLNLEQQTQLISTETNLVPFELTPSLAEEKTIETHPQYLGLQSELHALQTENKTVNQGLLLPKLRIGADNGAFGRYSDNLHTTYQVNVSLLWNIPFGRFSYQGDIKKGKARIDLQENKVSQFKNQYQQEIVVATTEIQMAEEQISVAKQALAFSIEAVNQSIERQKIGTAKPFEVYQAQQFNLQAQLDYLKIISDFNKAQYALKVAKGDNL</sequence>
<proteinExistence type="predicted"/>
<dbReference type="GO" id="GO:0009279">
    <property type="term" value="C:cell outer membrane"/>
    <property type="evidence" value="ECO:0007669"/>
    <property type="project" value="UniProtKB-SubCell"/>
</dbReference>
<dbReference type="RefSeq" id="WP_132007035.1">
    <property type="nucleotide sequence ID" value="NZ_SMFK01000010.1"/>
</dbReference>
<accession>A0A4R5C8J8</accession>
<dbReference type="PROSITE" id="PS51257">
    <property type="entry name" value="PROKAR_LIPOPROTEIN"/>
    <property type="match status" value="1"/>
</dbReference>
<dbReference type="GO" id="GO:0015288">
    <property type="term" value="F:porin activity"/>
    <property type="evidence" value="ECO:0007669"/>
    <property type="project" value="TreeGrafter"/>
</dbReference>
<dbReference type="InterPro" id="IPR051906">
    <property type="entry name" value="TolC-like"/>
</dbReference>
<dbReference type="GO" id="GO:1990281">
    <property type="term" value="C:efflux pump complex"/>
    <property type="evidence" value="ECO:0007669"/>
    <property type="project" value="TreeGrafter"/>
</dbReference>
<evidence type="ECO:0000256" key="7">
    <source>
        <dbReference type="SAM" id="SignalP"/>
    </source>
</evidence>
<feature type="coiled-coil region" evidence="6">
    <location>
        <begin position="330"/>
        <end position="368"/>
    </location>
</feature>
<evidence type="ECO:0000256" key="4">
    <source>
        <dbReference type="ARBA" id="ARBA00023136"/>
    </source>
</evidence>
<keyword evidence="3" id="KW-0812">Transmembrane</keyword>
<evidence type="ECO:0000256" key="1">
    <source>
        <dbReference type="ARBA" id="ARBA00004442"/>
    </source>
</evidence>
<dbReference type="Proteomes" id="UP000295479">
    <property type="component" value="Unassembled WGS sequence"/>
</dbReference>
<comment type="subcellular location">
    <subcellularLocation>
        <location evidence="1">Cell outer membrane</location>
    </subcellularLocation>
</comment>
<dbReference type="GO" id="GO:0015562">
    <property type="term" value="F:efflux transmembrane transporter activity"/>
    <property type="evidence" value="ECO:0007669"/>
    <property type="project" value="InterPro"/>
</dbReference>
<feature type="chain" id="PRO_5021009318" evidence="7">
    <location>
        <begin position="31"/>
        <end position="436"/>
    </location>
</feature>